<dbReference type="GO" id="GO:0005525">
    <property type="term" value="F:GTP binding"/>
    <property type="evidence" value="ECO:0007669"/>
    <property type="project" value="InterPro"/>
</dbReference>
<dbReference type="InterPro" id="IPR012675">
    <property type="entry name" value="Beta-grasp_dom_sf"/>
</dbReference>
<dbReference type="Proteomes" id="UP000885847">
    <property type="component" value="Unassembled WGS sequence"/>
</dbReference>
<evidence type="ECO:0000259" key="1">
    <source>
        <dbReference type="PROSITE" id="PS51880"/>
    </source>
</evidence>
<dbReference type="Pfam" id="PF02824">
    <property type="entry name" value="TGS"/>
    <property type="match status" value="1"/>
</dbReference>
<dbReference type="Pfam" id="PF01926">
    <property type="entry name" value="MMR_HSR1"/>
    <property type="match status" value="1"/>
</dbReference>
<dbReference type="Gene3D" id="3.40.50.300">
    <property type="entry name" value="P-loop containing nucleotide triphosphate hydrolases"/>
    <property type="match status" value="1"/>
</dbReference>
<organism evidence="2">
    <name type="scientific">candidate division WOR-3 bacterium</name>
    <dbReference type="NCBI Taxonomy" id="2052148"/>
    <lineage>
        <taxon>Bacteria</taxon>
        <taxon>Bacteria division WOR-3</taxon>
    </lineage>
</organism>
<dbReference type="CDD" id="cd01666">
    <property type="entry name" value="TGS_DRG"/>
    <property type="match status" value="1"/>
</dbReference>
<dbReference type="SUPFAM" id="SSF81271">
    <property type="entry name" value="TGS-like"/>
    <property type="match status" value="1"/>
</dbReference>
<accession>A0A7C0VEF6</accession>
<dbReference type="InterPro" id="IPR045001">
    <property type="entry name" value="DRG"/>
</dbReference>
<comment type="caution">
    <text evidence="2">The sequence shown here is derived from an EMBL/GenBank/DDBJ whole genome shotgun (WGS) entry which is preliminary data.</text>
</comment>
<dbReference type="AlphaFoldDB" id="A0A7C0VEF6"/>
<dbReference type="PRINTS" id="PR00326">
    <property type="entry name" value="GTP1OBG"/>
</dbReference>
<feature type="domain" description="TGS" evidence="1">
    <location>
        <begin position="254"/>
        <end position="328"/>
    </location>
</feature>
<proteinExistence type="predicted"/>
<protein>
    <submittedName>
        <fullName evidence="2">TGS domain-containing protein</fullName>
    </submittedName>
</protein>
<evidence type="ECO:0000313" key="2">
    <source>
        <dbReference type="EMBL" id="HDI83738.1"/>
    </source>
</evidence>
<dbReference type="InterPro" id="IPR012676">
    <property type="entry name" value="TGS-like"/>
</dbReference>
<name>A0A7C0VEF6_UNCW3</name>
<dbReference type="GO" id="GO:0003924">
    <property type="term" value="F:GTPase activity"/>
    <property type="evidence" value="ECO:0007669"/>
    <property type="project" value="InterPro"/>
</dbReference>
<sequence length="330" mass="38094">MDYKLIMPANLPPVYYEIEKKLKYAQSPEEKIQIIMEMLAVMPKHKGTDKLQAELRRKIAILKKEAKKRPHIQRTDLYTVPREGAGQVVIIGPPNSGKSTILKTLTNAKPHIGDYPFTTQKPEVGMMQFENVWIQLVDTPPLCVEHKPPWLLALARSSDSVLLTIPCDQNPITTLKTQLEILEEGNIFLAKKGFTFTSEELMPKEGIIVLTRCQNPSEIKQRINQIYPDRFEIFHMDPEKDNPELRERIFQYINKIRVYTKPPGKKPDFSEPVVLRRGSTIIDAAYEIHKDFAEKLRFARVWREGVYNGMMVGRDTQLEDGDVVEFHIVK</sequence>
<dbReference type="PANTHER" id="PTHR43127">
    <property type="entry name" value="DEVELOPMENTALLY-REGULATED GTP-BINDING PROTEIN 2"/>
    <property type="match status" value="1"/>
</dbReference>
<dbReference type="PROSITE" id="PS51880">
    <property type="entry name" value="TGS"/>
    <property type="match status" value="1"/>
</dbReference>
<dbReference type="InterPro" id="IPR027417">
    <property type="entry name" value="P-loop_NTPase"/>
</dbReference>
<dbReference type="InterPro" id="IPR004095">
    <property type="entry name" value="TGS"/>
</dbReference>
<dbReference type="Gene3D" id="3.10.20.30">
    <property type="match status" value="1"/>
</dbReference>
<reference evidence="2" key="1">
    <citation type="journal article" date="2020" name="mSystems">
        <title>Genome- and Community-Level Interaction Insights into Carbon Utilization and Element Cycling Functions of Hydrothermarchaeota in Hydrothermal Sediment.</title>
        <authorList>
            <person name="Zhou Z."/>
            <person name="Liu Y."/>
            <person name="Xu W."/>
            <person name="Pan J."/>
            <person name="Luo Z.H."/>
            <person name="Li M."/>
        </authorList>
    </citation>
    <scope>NUCLEOTIDE SEQUENCE [LARGE SCALE GENOMIC DNA]</scope>
    <source>
        <strain evidence="2">HyVt-102</strain>
    </source>
</reference>
<dbReference type="EMBL" id="DQWE01000384">
    <property type="protein sequence ID" value="HDI83738.1"/>
    <property type="molecule type" value="Genomic_DNA"/>
</dbReference>
<dbReference type="SUPFAM" id="SSF52540">
    <property type="entry name" value="P-loop containing nucleoside triphosphate hydrolases"/>
    <property type="match status" value="1"/>
</dbReference>
<dbReference type="InterPro" id="IPR006073">
    <property type="entry name" value="GTP-bd"/>
</dbReference>
<gene>
    <name evidence="2" type="ORF">ENF18_08115</name>
</gene>